<sequence>MPLRLPTCRKATSTPEPPACTPSLVPTGPDTASRPAISPPAPTSSTRPRATRRLPRRAVPIRSTASSPFPGLSSTSGLGDVTRRLSACTSAATMAARRLTVP</sequence>
<keyword evidence="3" id="KW-1185">Reference proteome</keyword>
<feature type="compositionally biased region" description="Polar residues" evidence="1">
    <location>
        <begin position="63"/>
        <end position="77"/>
    </location>
</feature>
<reference evidence="2 3" key="1">
    <citation type="journal article" date="2024" name="Commun. Biol.">
        <title>Comparative genomic analysis of thermophilic fungi reveals convergent evolutionary adaptations and gene losses.</title>
        <authorList>
            <person name="Steindorff A.S."/>
            <person name="Aguilar-Pontes M.V."/>
            <person name="Robinson A.J."/>
            <person name="Andreopoulos B."/>
            <person name="LaButti K."/>
            <person name="Kuo A."/>
            <person name="Mondo S."/>
            <person name="Riley R."/>
            <person name="Otillar R."/>
            <person name="Haridas S."/>
            <person name="Lipzen A."/>
            <person name="Grimwood J."/>
            <person name="Schmutz J."/>
            <person name="Clum A."/>
            <person name="Reid I.D."/>
            <person name="Moisan M.C."/>
            <person name="Butler G."/>
            <person name="Nguyen T.T.M."/>
            <person name="Dewar K."/>
            <person name="Conant G."/>
            <person name="Drula E."/>
            <person name="Henrissat B."/>
            <person name="Hansel C."/>
            <person name="Singer S."/>
            <person name="Hutchinson M.I."/>
            <person name="de Vries R.P."/>
            <person name="Natvig D.O."/>
            <person name="Powell A.J."/>
            <person name="Tsang A."/>
            <person name="Grigoriev I.V."/>
        </authorList>
    </citation>
    <scope>NUCLEOTIDE SEQUENCE [LARGE SCALE GENOMIC DNA]</scope>
    <source>
        <strain evidence="2 3">CBS 620.91</strain>
    </source>
</reference>
<proteinExistence type="predicted"/>
<evidence type="ECO:0000256" key="1">
    <source>
        <dbReference type="SAM" id="MobiDB-lite"/>
    </source>
</evidence>
<name>A0ABR3VDH5_HUMIN</name>
<dbReference type="EMBL" id="JAZGSY010000145">
    <property type="protein sequence ID" value="KAL1839680.1"/>
    <property type="molecule type" value="Genomic_DNA"/>
</dbReference>
<accession>A0ABR3VDH5</accession>
<comment type="caution">
    <text evidence="2">The sequence shown here is derived from an EMBL/GenBank/DDBJ whole genome shotgun (WGS) entry which is preliminary data.</text>
</comment>
<protein>
    <submittedName>
        <fullName evidence="2">Uncharacterized protein</fullName>
    </submittedName>
</protein>
<dbReference type="Proteomes" id="UP001583172">
    <property type="component" value="Unassembled WGS sequence"/>
</dbReference>
<feature type="region of interest" description="Disordered" evidence="1">
    <location>
        <begin position="1"/>
        <end position="81"/>
    </location>
</feature>
<evidence type="ECO:0000313" key="2">
    <source>
        <dbReference type="EMBL" id="KAL1839680.1"/>
    </source>
</evidence>
<gene>
    <name evidence="2" type="ORF">VTJ49DRAFT_1245</name>
</gene>
<organism evidence="2 3">
    <name type="scientific">Humicola insolens</name>
    <name type="common">Soft-rot fungus</name>
    <dbReference type="NCBI Taxonomy" id="85995"/>
    <lineage>
        <taxon>Eukaryota</taxon>
        <taxon>Fungi</taxon>
        <taxon>Dikarya</taxon>
        <taxon>Ascomycota</taxon>
        <taxon>Pezizomycotina</taxon>
        <taxon>Sordariomycetes</taxon>
        <taxon>Sordariomycetidae</taxon>
        <taxon>Sordariales</taxon>
        <taxon>Chaetomiaceae</taxon>
        <taxon>Mycothermus</taxon>
    </lineage>
</organism>
<evidence type="ECO:0000313" key="3">
    <source>
        <dbReference type="Proteomes" id="UP001583172"/>
    </source>
</evidence>